<evidence type="ECO:0000256" key="2">
    <source>
        <dbReference type="ARBA" id="ARBA00022448"/>
    </source>
</evidence>
<feature type="chain" id="PRO_5009137964" evidence="5">
    <location>
        <begin position="23"/>
        <end position="346"/>
    </location>
</feature>
<dbReference type="STRING" id="1752398.A8M32_21025"/>
<keyword evidence="4" id="KW-0574">Periplasm</keyword>
<dbReference type="Gene3D" id="3.40.190.10">
    <property type="entry name" value="Periplasmic binding protein-like II"/>
    <property type="match status" value="2"/>
</dbReference>
<evidence type="ECO:0000256" key="1">
    <source>
        <dbReference type="ARBA" id="ARBA00004418"/>
    </source>
</evidence>
<comment type="subcellular location">
    <subcellularLocation>
        <location evidence="1">Periplasm</location>
    </subcellularLocation>
</comment>
<dbReference type="OrthoDB" id="9769319at2"/>
<sequence>MKGRAAISVLLAALVGASACHAETLNLLIWEDYIDQDLIDRWTQETGVSIHQINFDSDDARDVILADPTNHIDLVTVDEHGASLFGKKGVLEPLSDSNLPALADYAPEWRKRCAGYGLPYLWGTVGILYRADVIEPPPTSWQDMMRPAPALKKHVAMFDDYSELFVPPLVLLGASINANDTETLKAAFELLKAQAPSVLTYDYVITAIQSPTIGQDIHMALGYSGDQHVLNEKIGESGLWRYAVPLEGTLSWLDCVSVTAASPHKQRALEFLRYVGSPEVAAANALSLNMPTPSSAAQKLLPESVRSNPEIYPPEEVLTRSQYQQELSVNSVQARRRIISTLANFQ</sequence>
<dbReference type="InterPro" id="IPR001188">
    <property type="entry name" value="Sperm_putr-bd"/>
</dbReference>
<dbReference type="EMBL" id="LYBW01000062">
    <property type="protein sequence ID" value="ODR89422.1"/>
    <property type="molecule type" value="Genomic_DNA"/>
</dbReference>
<dbReference type="InterPro" id="IPR006059">
    <property type="entry name" value="SBP"/>
</dbReference>
<comment type="caution">
    <text evidence="6">The sequence shown here is derived from an EMBL/GenBank/DDBJ whole genome shotgun (WGS) entry which is preliminary data.</text>
</comment>
<dbReference type="PRINTS" id="PR00909">
    <property type="entry name" value="SPERMDNBNDNG"/>
</dbReference>
<dbReference type="PANTHER" id="PTHR30222:SF12">
    <property type="entry name" value="NORSPERMIDINE SENSOR"/>
    <property type="match status" value="1"/>
</dbReference>
<evidence type="ECO:0000256" key="3">
    <source>
        <dbReference type="ARBA" id="ARBA00022729"/>
    </source>
</evidence>
<organism evidence="6 7">
    <name type="scientific">Sinorhizobium alkalisoli</name>
    <dbReference type="NCBI Taxonomy" id="1752398"/>
    <lineage>
        <taxon>Bacteria</taxon>
        <taxon>Pseudomonadati</taxon>
        <taxon>Pseudomonadota</taxon>
        <taxon>Alphaproteobacteria</taxon>
        <taxon>Hyphomicrobiales</taxon>
        <taxon>Rhizobiaceae</taxon>
        <taxon>Sinorhizobium/Ensifer group</taxon>
        <taxon>Sinorhizobium</taxon>
    </lineage>
</organism>
<accession>A0A1E3V701</accession>
<dbReference type="Proteomes" id="UP000094342">
    <property type="component" value="Unassembled WGS sequence"/>
</dbReference>
<dbReference type="AlphaFoldDB" id="A0A1E3V701"/>
<dbReference type="GO" id="GO:0042597">
    <property type="term" value="C:periplasmic space"/>
    <property type="evidence" value="ECO:0007669"/>
    <property type="project" value="UniProtKB-SubCell"/>
</dbReference>
<name>A0A1E3V701_9HYPH</name>
<feature type="signal peptide" evidence="5">
    <location>
        <begin position="1"/>
        <end position="22"/>
    </location>
</feature>
<protein>
    <submittedName>
        <fullName evidence="6">Spermidine/putrescine ABC transporter substrate-binding protein</fullName>
    </submittedName>
</protein>
<evidence type="ECO:0000313" key="7">
    <source>
        <dbReference type="Proteomes" id="UP000094342"/>
    </source>
</evidence>
<dbReference type="RefSeq" id="WP_069460812.1">
    <property type="nucleotide sequence ID" value="NZ_LYBW01000062.1"/>
</dbReference>
<proteinExistence type="predicted"/>
<keyword evidence="2" id="KW-0813">Transport</keyword>
<dbReference type="PROSITE" id="PS51257">
    <property type="entry name" value="PROKAR_LIPOPROTEIN"/>
    <property type="match status" value="1"/>
</dbReference>
<dbReference type="CDD" id="cd13590">
    <property type="entry name" value="PBP2_PotD_PotF_like"/>
    <property type="match status" value="1"/>
</dbReference>
<keyword evidence="3 5" id="KW-0732">Signal</keyword>
<keyword evidence="7" id="KW-1185">Reference proteome</keyword>
<evidence type="ECO:0000313" key="6">
    <source>
        <dbReference type="EMBL" id="ODR89422.1"/>
    </source>
</evidence>
<dbReference type="GO" id="GO:0015846">
    <property type="term" value="P:polyamine transport"/>
    <property type="evidence" value="ECO:0007669"/>
    <property type="project" value="InterPro"/>
</dbReference>
<dbReference type="Pfam" id="PF13416">
    <property type="entry name" value="SBP_bac_8"/>
    <property type="match status" value="1"/>
</dbReference>
<evidence type="ECO:0000256" key="5">
    <source>
        <dbReference type="SAM" id="SignalP"/>
    </source>
</evidence>
<reference evidence="7" key="1">
    <citation type="submission" date="2016-05" db="EMBL/GenBank/DDBJ databases">
        <authorList>
            <person name="Li Y."/>
        </authorList>
    </citation>
    <scope>NUCLEOTIDE SEQUENCE [LARGE SCALE GENOMIC DNA]</scope>
    <source>
        <strain evidence="7">YIC4027</strain>
    </source>
</reference>
<gene>
    <name evidence="6" type="ORF">A8M32_21025</name>
</gene>
<evidence type="ECO:0000256" key="4">
    <source>
        <dbReference type="ARBA" id="ARBA00022764"/>
    </source>
</evidence>
<dbReference type="PANTHER" id="PTHR30222">
    <property type="entry name" value="SPERMIDINE/PUTRESCINE-BINDING PERIPLASMIC PROTEIN"/>
    <property type="match status" value="1"/>
</dbReference>
<dbReference type="SUPFAM" id="SSF53850">
    <property type="entry name" value="Periplasmic binding protein-like II"/>
    <property type="match status" value="1"/>
</dbReference>
<dbReference type="GO" id="GO:0019808">
    <property type="term" value="F:polyamine binding"/>
    <property type="evidence" value="ECO:0007669"/>
    <property type="project" value="InterPro"/>
</dbReference>